<keyword evidence="4" id="KW-0862">Zinc</keyword>
<feature type="region of interest" description="Disordered" evidence="8">
    <location>
        <begin position="519"/>
        <end position="559"/>
    </location>
</feature>
<evidence type="ECO:0000259" key="9">
    <source>
        <dbReference type="PROSITE" id="PS51905"/>
    </source>
</evidence>
<evidence type="ECO:0000256" key="7">
    <source>
        <dbReference type="SAM" id="Coils"/>
    </source>
</evidence>
<accession>A0A8C5QJ52</accession>
<evidence type="ECO:0000256" key="5">
    <source>
        <dbReference type="ARBA" id="ARBA00023054"/>
    </source>
</evidence>
<gene>
    <name evidence="10" type="primary">TBKBP1</name>
</gene>
<proteinExistence type="predicted"/>
<keyword evidence="11" id="KW-1185">Reference proteome</keyword>
<dbReference type="GO" id="GO:0005737">
    <property type="term" value="C:cytoplasm"/>
    <property type="evidence" value="ECO:0007669"/>
    <property type="project" value="TreeGrafter"/>
</dbReference>
<dbReference type="PANTHER" id="PTHR14432:SF2">
    <property type="entry name" value="TANK-BINDING KINASE 1-BINDING PROTEIN 1"/>
    <property type="match status" value="1"/>
</dbReference>
<evidence type="ECO:0000256" key="1">
    <source>
        <dbReference type="ARBA" id="ARBA00022553"/>
    </source>
</evidence>
<reference evidence="10" key="1">
    <citation type="submission" date="2025-08" db="UniProtKB">
        <authorList>
            <consortium name="Ensembl"/>
        </authorList>
    </citation>
    <scope>IDENTIFICATION</scope>
</reference>
<feature type="region of interest" description="Disordered" evidence="8">
    <location>
        <begin position="86"/>
        <end position="105"/>
    </location>
</feature>
<evidence type="ECO:0000256" key="2">
    <source>
        <dbReference type="ARBA" id="ARBA00022723"/>
    </source>
</evidence>
<feature type="compositionally biased region" description="Low complexity" evidence="8">
    <location>
        <begin position="452"/>
        <end position="465"/>
    </location>
</feature>
<dbReference type="Proteomes" id="UP000694569">
    <property type="component" value="Unplaced"/>
</dbReference>
<evidence type="ECO:0000256" key="6">
    <source>
        <dbReference type="PROSITE-ProRule" id="PRU01253"/>
    </source>
</evidence>
<evidence type="ECO:0000256" key="8">
    <source>
        <dbReference type="SAM" id="MobiDB-lite"/>
    </source>
</evidence>
<keyword evidence="5 7" id="KW-0175">Coiled coil</keyword>
<feature type="coiled-coil region" evidence="7">
    <location>
        <begin position="121"/>
        <end position="148"/>
    </location>
</feature>
<feature type="coiled-coil region" evidence="7">
    <location>
        <begin position="286"/>
        <end position="334"/>
    </location>
</feature>
<dbReference type="AlphaFoldDB" id="A0A8C5QJ52"/>
<organism evidence="10 11">
    <name type="scientific">Leptobrachium leishanense</name>
    <name type="common">Leishan spiny toad</name>
    <dbReference type="NCBI Taxonomy" id="445787"/>
    <lineage>
        <taxon>Eukaryota</taxon>
        <taxon>Metazoa</taxon>
        <taxon>Chordata</taxon>
        <taxon>Craniata</taxon>
        <taxon>Vertebrata</taxon>
        <taxon>Euteleostomi</taxon>
        <taxon>Amphibia</taxon>
        <taxon>Batrachia</taxon>
        <taxon>Anura</taxon>
        <taxon>Pelobatoidea</taxon>
        <taxon>Megophryidae</taxon>
        <taxon>Leptobrachium</taxon>
    </lineage>
</organism>
<sequence length="639" mass="71862">MSLCHGVRGVYGGGGLREGEGCAVIQQDRRSSILHPGAERRPQARPARTAPPPAQEPCRPPGPPRAPRPADMDSVFPDEISLREVLERRSEEEEEDWLESPSTELSGDMCSASHFALITAYGGIKERLSALERENASLRRKLKAYEIKYPVISEFVDQNFSPYDSKENSLLRTEDAQHEFLNNQEKEEQLGEMVRACEKMCAERSELHEELNEMKGLVLTHVAHIQSLEKQLQMCNEPHPFPGSVLTDPDMHYLSLHGGPDMPHVLEHAMSWQAPRSLDLQQDMGAQRRDAELEEARRDLQNAQRREKQLKEDILHLEEELKQLQQAREQELVTRQTQREMAWLKAVGDDQVNLALAYTELTEELYRLRDLTALQSRILRELLEEQAGQRQSPPLRHSPCPLRHSPSSLRHSPSSQRRSPVPQCPSPVLQRRSPVPQSPAHQRLSPVPPSSPSRRSPVPTTCPSPGIAEGSYPKPAANQAKASFQARRSYSEISETTLYPRAPRSLWMPIGTATLPKQRSYNEGYAGSPPTIPCFRDPPQQSSDEDEWSPPSPPSPEPGAVRCASFCAGFPIPDMANRRMSASYSRAEHAQSWPSINLLMETVDSEVRSCPLCQLAFPVGYPDDVLIKHIDSHLENSKI</sequence>
<evidence type="ECO:0000256" key="4">
    <source>
        <dbReference type="ARBA" id="ARBA00022833"/>
    </source>
</evidence>
<feature type="region of interest" description="Disordered" evidence="8">
    <location>
        <begin position="386"/>
        <end position="480"/>
    </location>
</feature>
<feature type="region of interest" description="Disordered" evidence="8">
    <location>
        <begin position="27"/>
        <end position="74"/>
    </location>
</feature>
<dbReference type="InterPro" id="IPR024581">
    <property type="entry name" value="TBD"/>
</dbReference>
<name>A0A8C5QJ52_9ANUR</name>
<dbReference type="PROSITE" id="PS51905">
    <property type="entry name" value="ZF_UBZ1"/>
    <property type="match status" value="1"/>
</dbReference>
<dbReference type="GO" id="GO:0008270">
    <property type="term" value="F:zinc ion binding"/>
    <property type="evidence" value="ECO:0007669"/>
    <property type="project" value="UniProtKB-KW"/>
</dbReference>
<protein>
    <submittedName>
        <fullName evidence="10">TBK1 binding protein 1</fullName>
    </submittedName>
</protein>
<keyword evidence="1" id="KW-0597">Phosphoprotein</keyword>
<evidence type="ECO:0000256" key="3">
    <source>
        <dbReference type="ARBA" id="ARBA00022771"/>
    </source>
</evidence>
<dbReference type="InterPro" id="IPR051891">
    <property type="entry name" value="TBK1-IKBKE_adapters"/>
</dbReference>
<feature type="compositionally biased region" description="Low complexity" evidence="8">
    <location>
        <begin position="401"/>
        <end position="421"/>
    </location>
</feature>
<evidence type="ECO:0000313" key="10">
    <source>
        <dbReference type="Ensembl" id="ENSLLEP00000038954.1"/>
    </source>
</evidence>
<keyword evidence="2" id="KW-0479">Metal-binding</keyword>
<evidence type="ECO:0000313" key="11">
    <source>
        <dbReference type="Proteomes" id="UP000694569"/>
    </source>
</evidence>
<feature type="compositionally biased region" description="Basic and acidic residues" evidence="8">
    <location>
        <begin position="27"/>
        <end position="42"/>
    </location>
</feature>
<keyword evidence="3 6" id="KW-0863">Zinc-finger</keyword>
<dbReference type="GeneTree" id="ENSGT00940000153704"/>
<dbReference type="PANTHER" id="PTHR14432">
    <property type="entry name" value="PROSAPIP2 PROTEIN/5-AZACYTIDINE INDUCED GENE 2"/>
    <property type="match status" value="1"/>
</dbReference>
<dbReference type="InterPro" id="IPR041641">
    <property type="entry name" value="CALCOCO1/2_Zn_UBZ1"/>
</dbReference>
<feature type="compositionally biased region" description="Pro residues" evidence="8">
    <location>
        <begin position="49"/>
        <end position="67"/>
    </location>
</feature>
<reference evidence="10" key="2">
    <citation type="submission" date="2025-09" db="UniProtKB">
        <authorList>
            <consortium name="Ensembl"/>
        </authorList>
    </citation>
    <scope>IDENTIFICATION</scope>
</reference>
<dbReference type="Pfam" id="PF12845">
    <property type="entry name" value="TBD"/>
    <property type="match status" value="1"/>
</dbReference>
<dbReference type="Ensembl" id="ENSLLET00000040492.1">
    <property type="protein sequence ID" value="ENSLLEP00000038954.1"/>
    <property type="gene ID" value="ENSLLEG00000024678.1"/>
</dbReference>
<feature type="domain" description="UBZ1-type" evidence="9">
    <location>
        <begin position="607"/>
        <end position="633"/>
    </location>
</feature>
<dbReference type="OrthoDB" id="8796075at2759"/>